<feature type="region of interest" description="Disordered" evidence="1">
    <location>
        <begin position="72"/>
        <end position="95"/>
    </location>
</feature>
<dbReference type="PANTHER" id="PTHR34474:SF4">
    <property type="entry name" value="HEME OXYGENASE (STAPHYLOBILIN-PRODUCING) 1"/>
    <property type="match status" value="1"/>
</dbReference>
<proteinExistence type="predicted"/>
<dbReference type="NCBIfam" id="NF009840">
    <property type="entry name" value="PRK13315.1"/>
    <property type="match status" value="1"/>
</dbReference>
<evidence type="ECO:0000313" key="3">
    <source>
        <dbReference type="EMBL" id="MBD8031912.1"/>
    </source>
</evidence>
<name>A0ABR8XJ01_9BACL</name>
<dbReference type="Proteomes" id="UP000600565">
    <property type="component" value="Unassembled WGS sequence"/>
</dbReference>
<dbReference type="InterPro" id="IPR011008">
    <property type="entry name" value="Dimeric_a/b-barrel"/>
</dbReference>
<dbReference type="PANTHER" id="PTHR34474">
    <property type="entry name" value="SIGNAL TRANSDUCTION PROTEIN TRAP"/>
    <property type="match status" value="1"/>
</dbReference>
<dbReference type="Gene3D" id="3.30.70.100">
    <property type="match status" value="1"/>
</dbReference>
<dbReference type="Pfam" id="PF03992">
    <property type="entry name" value="ABM"/>
    <property type="match status" value="1"/>
</dbReference>
<dbReference type="InterPro" id="IPR007138">
    <property type="entry name" value="ABM_dom"/>
</dbReference>
<dbReference type="EMBL" id="JACSPW010000001">
    <property type="protein sequence ID" value="MBD8031912.1"/>
    <property type="molecule type" value="Genomic_DNA"/>
</dbReference>
<feature type="domain" description="ABM" evidence="2">
    <location>
        <begin position="2"/>
        <end position="98"/>
    </location>
</feature>
<evidence type="ECO:0000259" key="2">
    <source>
        <dbReference type="PROSITE" id="PS51725"/>
    </source>
</evidence>
<accession>A0ABR8XJ01</accession>
<comment type="caution">
    <text evidence="3">The sequence shown here is derived from an EMBL/GenBank/DDBJ whole genome shotgun (WGS) entry which is preliminary data.</text>
</comment>
<evidence type="ECO:0000313" key="4">
    <source>
        <dbReference type="Proteomes" id="UP000600565"/>
    </source>
</evidence>
<protein>
    <submittedName>
        <fullName evidence="3">Heme oxygenase</fullName>
    </submittedName>
</protein>
<sequence length="109" mass="12291">MITVTNRIKVKKGFAEMMAPKFVQPGPLQQFEGFQKVEVLVSTQFEEYDEMSVVMYWDSKESFAVWRESDAFKESHKRPSEGQGHGEQGDSPMLGSEIIIAEVAGTISK</sequence>
<gene>
    <name evidence="3" type="ORF">H9632_02445</name>
</gene>
<organism evidence="3 4">
    <name type="scientific">Solibacillus merdavium</name>
    <dbReference type="NCBI Taxonomy" id="2762218"/>
    <lineage>
        <taxon>Bacteria</taxon>
        <taxon>Bacillati</taxon>
        <taxon>Bacillota</taxon>
        <taxon>Bacilli</taxon>
        <taxon>Bacillales</taxon>
        <taxon>Caryophanaceae</taxon>
        <taxon>Solibacillus</taxon>
    </lineage>
</organism>
<dbReference type="RefSeq" id="WP_191702526.1">
    <property type="nucleotide sequence ID" value="NZ_JACSPW010000001.1"/>
</dbReference>
<dbReference type="InterPro" id="IPR050404">
    <property type="entry name" value="Heme-degrading_MO"/>
</dbReference>
<dbReference type="PROSITE" id="PS51725">
    <property type="entry name" value="ABM"/>
    <property type="match status" value="1"/>
</dbReference>
<dbReference type="SUPFAM" id="SSF54909">
    <property type="entry name" value="Dimeric alpha+beta barrel"/>
    <property type="match status" value="1"/>
</dbReference>
<keyword evidence="4" id="KW-1185">Reference proteome</keyword>
<reference evidence="3 4" key="1">
    <citation type="submission" date="2020-08" db="EMBL/GenBank/DDBJ databases">
        <title>A Genomic Blueprint of the Chicken Gut Microbiome.</title>
        <authorList>
            <person name="Gilroy R."/>
            <person name="Ravi A."/>
            <person name="Getino M."/>
            <person name="Pursley I."/>
            <person name="Horton D.L."/>
            <person name="Alikhan N.-F."/>
            <person name="Baker D."/>
            <person name="Gharbi K."/>
            <person name="Hall N."/>
            <person name="Watson M."/>
            <person name="Adriaenssens E.M."/>
            <person name="Foster-Nyarko E."/>
            <person name="Jarju S."/>
            <person name="Secka A."/>
            <person name="Antonio M."/>
            <person name="Oren A."/>
            <person name="Chaudhuri R."/>
            <person name="La Ragione R.M."/>
            <person name="Hildebrand F."/>
            <person name="Pallen M.J."/>
        </authorList>
    </citation>
    <scope>NUCLEOTIDE SEQUENCE [LARGE SCALE GENOMIC DNA]</scope>
    <source>
        <strain evidence="3 4">Sa1YVA6</strain>
    </source>
</reference>
<evidence type="ECO:0000256" key="1">
    <source>
        <dbReference type="SAM" id="MobiDB-lite"/>
    </source>
</evidence>